<proteinExistence type="predicted"/>
<dbReference type="EMBL" id="LLWH01000126">
    <property type="protein sequence ID" value="KQB53948.1"/>
    <property type="molecule type" value="Genomic_DNA"/>
</dbReference>
<evidence type="ECO:0008006" key="3">
    <source>
        <dbReference type="Google" id="ProtNLM"/>
    </source>
</evidence>
<organism evidence="1 2">
    <name type="scientific">Pseudomonas endophytica</name>
    <dbReference type="NCBI Taxonomy" id="1563157"/>
    <lineage>
        <taxon>Bacteria</taxon>
        <taxon>Pseudomonadati</taxon>
        <taxon>Pseudomonadota</taxon>
        <taxon>Gammaproteobacteria</taxon>
        <taxon>Pseudomonadales</taxon>
        <taxon>Pseudomonadaceae</taxon>
        <taxon>Pseudomonas</taxon>
    </lineage>
</organism>
<dbReference type="OrthoDB" id="9132717at2"/>
<dbReference type="STRING" id="1563157.AQS70_22720"/>
<dbReference type="Gene3D" id="3.40.1000.10">
    <property type="entry name" value="Mog1/PsbP, alpha/beta/alpha sandwich"/>
    <property type="match status" value="1"/>
</dbReference>
<reference evidence="1 2" key="1">
    <citation type="submission" date="2015-10" db="EMBL/GenBank/DDBJ databases">
        <title>Pseudomonas helleri sp. nov. and Pseudomonas weihenstephanensis sp. nov., isolated from raw cows milk.</title>
        <authorList>
            <person name="Von Neubeck M."/>
            <person name="Huptas C."/>
            <person name="Wenning M."/>
            <person name="Scherer S."/>
        </authorList>
    </citation>
    <scope>NUCLEOTIDE SEQUENCE [LARGE SCALE GENOMIC DNA]</scope>
    <source>
        <strain evidence="1 2">BSTT44</strain>
    </source>
</reference>
<dbReference type="InterPro" id="IPR016123">
    <property type="entry name" value="Mog1/PsbP_a/b/a-sand"/>
</dbReference>
<dbReference type="Proteomes" id="UP000050342">
    <property type="component" value="Unassembled WGS sequence"/>
</dbReference>
<evidence type="ECO:0000313" key="1">
    <source>
        <dbReference type="EMBL" id="KQB53948.1"/>
    </source>
</evidence>
<evidence type="ECO:0000313" key="2">
    <source>
        <dbReference type="Proteomes" id="UP000050342"/>
    </source>
</evidence>
<dbReference type="SUPFAM" id="SSF55724">
    <property type="entry name" value="Mog1p/PsbP-like"/>
    <property type="match status" value="1"/>
</dbReference>
<comment type="caution">
    <text evidence="1">The sequence shown here is derived from an EMBL/GenBank/DDBJ whole genome shotgun (WGS) entry which is preliminary data.</text>
</comment>
<dbReference type="AlphaFoldDB" id="A0A0N8VSQ1"/>
<protein>
    <recommendedName>
        <fullName evidence="3">DUF1795 domain-containing protein</fullName>
    </recommendedName>
</protein>
<keyword evidence="2" id="KW-1185">Reference proteome</keyword>
<dbReference type="RefSeq" id="WP_055102593.1">
    <property type="nucleotide sequence ID" value="NZ_LLWH01000126.1"/>
</dbReference>
<dbReference type="Pfam" id="PF08786">
    <property type="entry name" value="DcrB"/>
    <property type="match status" value="1"/>
</dbReference>
<name>A0A0N8VSQ1_9PSED</name>
<accession>A0A0N8VSQ1</accession>
<dbReference type="InterPro" id="IPR014894">
    <property type="entry name" value="DcrB/EagT6"/>
</dbReference>
<gene>
    <name evidence="1" type="ORF">AQS70_22720</name>
</gene>
<sequence length="142" mass="16049">MTHYRTHDLLIGFPDDQPDDNSLNVFIFKERQTTLVIARGALEEGTTLASTYAQQLKALKHQVKALQCTEPKAVMTGENSLLEGLEVVTQFMQGTSPSYQYQLVCQVPGERRMLALTYSKKSLLTDADCAHWRAIKRTLRFA</sequence>